<dbReference type="EMBL" id="JANBPT010000059">
    <property type="protein sequence ID" value="KAJ1928779.1"/>
    <property type="molecule type" value="Genomic_DNA"/>
</dbReference>
<evidence type="ECO:0000313" key="2">
    <source>
        <dbReference type="Proteomes" id="UP001150569"/>
    </source>
</evidence>
<organism evidence="1 2">
    <name type="scientific">Tieghemiomyces parasiticus</name>
    <dbReference type="NCBI Taxonomy" id="78921"/>
    <lineage>
        <taxon>Eukaryota</taxon>
        <taxon>Fungi</taxon>
        <taxon>Fungi incertae sedis</taxon>
        <taxon>Zoopagomycota</taxon>
        <taxon>Kickxellomycotina</taxon>
        <taxon>Dimargaritomycetes</taxon>
        <taxon>Dimargaritales</taxon>
        <taxon>Dimargaritaceae</taxon>
        <taxon>Tieghemiomyces</taxon>
    </lineage>
</organism>
<dbReference type="SUPFAM" id="SSF54928">
    <property type="entry name" value="RNA-binding domain, RBD"/>
    <property type="match status" value="1"/>
</dbReference>
<proteinExistence type="predicted"/>
<keyword evidence="2" id="KW-1185">Reference proteome</keyword>
<dbReference type="Proteomes" id="UP001150569">
    <property type="component" value="Unassembled WGS sequence"/>
</dbReference>
<sequence>MAVANGIPADQIVDIYFRYDKRFLPLHRAVIEFKSRTSASDYLIRNAKHTLGDKRMRMNFMTKNMSPERLRPTEIGVSAGRCAMVQGFPRSFTLEQVYHFFRGYQLSSTTNQGIVQIHYELPFVNHRYVVHLVNAREAERLVRDTHNRRFDGTAEGMSHMLKAQMLY</sequence>
<accession>A0A9W8DY09</accession>
<protein>
    <submittedName>
        <fullName evidence="1">Uncharacterized protein</fullName>
    </submittedName>
</protein>
<evidence type="ECO:0000313" key="1">
    <source>
        <dbReference type="EMBL" id="KAJ1928779.1"/>
    </source>
</evidence>
<dbReference type="InterPro" id="IPR035979">
    <property type="entry name" value="RBD_domain_sf"/>
</dbReference>
<dbReference type="GO" id="GO:0003676">
    <property type="term" value="F:nucleic acid binding"/>
    <property type="evidence" value="ECO:0007669"/>
    <property type="project" value="InterPro"/>
</dbReference>
<dbReference type="OrthoDB" id="5541797at2759"/>
<gene>
    <name evidence="1" type="ORF">IWQ60_001733</name>
</gene>
<reference evidence="1" key="1">
    <citation type="submission" date="2022-07" db="EMBL/GenBank/DDBJ databases">
        <title>Phylogenomic reconstructions and comparative analyses of Kickxellomycotina fungi.</title>
        <authorList>
            <person name="Reynolds N.K."/>
            <person name="Stajich J.E."/>
            <person name="Barry K."/>
            <person name="Grigoriev I.V."/>
            <person name="Crous P."/>
            <person name="Smith M.E."/>
        </authorList>
    </citation>
    <scope>NUCLEOTIDE SEQUENCE</scope>
    <source>
        <strain evidence="1">RSA 861</strain>
    </source>
</reference>
<name>A0A9W8DY09_9FUNG</name>
<comment type="caution">
    <text evidence="1">The sequence shown here is derived from an EMBL/GenBank/DDBJ whole genome shotgun (WGS) entry which is preliminary data.</text>
</comment>
<dbReference type="AlphaFoldDB" id="A0A9W8DY09"/>